<evidence type="ECO:0000256" key="4">
    <source>
        <dbReference type="ARBA" id="ARBA00023186"/>
    </source>
</evidence>
<dbReference type="GO" id="GO:0005886">
    <property type="term" value="C:plasma membrane"/>
    <property type="evidence" value="ECO:0007669"/>
    <property type="project" value="UniProtKB-SubCell"/>
</dbReference>
<sequence length="532" mass="56762">MLEFFRNLGKSLAAKVLLLLIALSFMLWGVSDYFLSGSEQSSVVAKVNGQKIGGALFQKRLEDARARYAQVFGAATAEKITQEQGFGEQILDSMINDVLLSEEGRRLGLQVPDAALVKKIESIPEFAENGHFSKARYEKLLVANGLTPAQFEGMLRESMLLAQLQAIPQIAPLANAGEAQQLWAWSQETRDVESVEIPFAAFAQQAAPSVADIAAYYQAHIQAFQEPEQVQVQYVVFGPQAFLDKVGDKTSAAAPQGAGRASAPSLSAEVAPSGDKAREEKARQLFNAQVENFKDRLFSSPKDLAAVAQAYGLRVEESPLLVAGQVAATGPFHDPKALALAFGKAVLAGKNSEAITLPDGSLLAVHLVHFRPGRARALTAVSPDIAQVLSTQHSAALAKAAAQQVWKAAQGGKALASLTRNGIFPYQNAVNLTRHNPQGLPQGLLPAVFNAPAPQGGVPSLGMAKTGQGYAVFAVTRVAVPPAASLNPQVSAQIAQSLEEQRMQLLFAGYAQDLRSHGEVKVFPQQVAKFSH</sequence>
<accession>A0A3M8QT83</accession>
<evidence type="ECO:0000313" key="7">
    <source>
        <dbReference type="EMBL" id="RNF59387.1"/>
    </source>
</evidence>
<dbReference type="AlphaFoldDB" id="A0A3M8QT83"/>
<dbReference type="Pfam" id="PF13624">
    <property type="entry name" value="SurA_N_3"/>
    <property type="match status" value="1"/>
</dbReference>
<dbReference type="InterPro" id="IPR052029">
    <property type="entry name" value="PpiD_chaperone"/>
</dbReference>
<evidence type="ECO:0000256" key="3">
    <source>
        <dbReference type="ARBA" id="ARBA00023136"/>
    </source>
</evidence>
<keyword evidence="4" id="KW-0143">Chaperone</keyword>
<evidence type="ECO:0000256" key="1">
    <source>
        <dbReference type="ARBA" id="ARBA00004236"/>
    </source>
</evidence>
<dbReference type="RefSeq" id="WP_123105137.1">
    <property type="nucleotide sequence ID" value="NZ_CP127527.1"/>
</dbReference>
<keyword evidence="6" id="KW-0812">Transmembrane</keyword>
<protein>
    <submittedName>
        <fullName evidence="7">Peptidylprolyl isomerase</fullName>
    </submittedName>
</protein>
<gene>
    <name evidence="7" type="ORF">EC580_11370</name>
</gene>
<dbReference type="PANTHER" id="PTHR47529">
    <property type="entry name" value="PEPTIDYL-PROLYL CIS-TRANS ISOMERASE D"/>
    <property type="match status" value="1"/>
</dbReference>
<dbReference type="OrthoDB" id="9812372at2"/>
<dbReference type="EMBL" id="RIZI01000186">
    <property type="protein sequence ID" value="RNF59387.1"/>
    <property type="molecule type" value="Genomic_DNA"/>
</dbReference>
<name>A0A3M8QT83_9PROT</name>
<evidence type="ECO:0000256" key="6">
    <source>
        <dbReference type="SAM" id="Phobius"/>
    </source>
</evidence>
<evidence type="ECO:0000256" key="5">
    <source>
        <dbReference type="SAM" id="MobiDB-lite"/>
    </source>
</evidence>
<reference evidence="7" key="1">
    <citation type="submission" date="2018-10" db="EMBL/GenBank/DDBJ databases">
        <title>Acidithiobacillus sulfuriphilus sp. nov.: an extremely acidophilic sulfur-oxidizing chemolithotroph isolated from a neutral pH environment.</title>
        <authorList>
            <person name="Falagan C."/>
            <person name="Moya-Beltran A."/>
            <person name="Quatrini R."/>
            <person name="Johnson D.B."/>
        </authorList>
    </citation>
    <scope>NUCLEOTIDE SEQUENCE [LARGE SCALE GENOMIC DNA]</scope>
    <source>
        <strain evidence="7">CJ-2</strain>
    </source>
</reference>
<dbReference type="InterPro" id="IPR027304">
    <property type="entry name" value="Trigger_fact/SurA_dom_sf"/>
</dbReference>
<dbReference type="PANTHER" id="PTHR47529:SF1">
    <property type="entry name" value="PERIPLASMIC CHAPERONE PPID"/>
    <property type="match status" value="1"/>
</dbReference>
<keyword evidence="7" id="KW-0413">Isomerase</keyword>
<dbReference type="Gene3D" id="1.10.4030.10">
    <property type="entry name" value="Porin chaperone SurA, peptide-binding domain"/>
    <property type="match status" value="1"/>
</dbReference>
<feature type="region of interest" description="Disordered" evidence="5">
    <location>
        <begin position="253"/>
        <end position="278"/>
    </location>
</feature>
<proteinExistence type="predicted"/>
<organism evidence="7">
    <name type="scientific">Acidithiobacillus sulfuriphilus</name>
    <dbReference type="NCBI Taxonomy" id="1867749"/>
    <lineage>
        <taxon>Bacteria</taxon>
        <taxon>Pseudomonadati</taxon>
        <taxon>Pseudomonadota</taxon>
        <taxon>Acidithiobacillia</taxon>
        <taxon>Acidithiobacillales</taxon>
        <taxon>Acidithiobacillaceae</taxon>
        <taxon>Acidithiobacillus</taxon>
    </lineage>
</organism>
<dbReference type="SUPFAM" id="SSF109998">
    <property type="entry name" value="Triger factor/SurA peptide-binding domain-like"/>
    <property type="match status" value="1"/>
</dbReference>
<comment type="subcellular location">
    <subcellularLocation>
        <location evidence="1">Cell membrane</location>
    </subcellularLocation>
</comment>
<comment type="caution">
    <text evidence="7">The sequence shown here is derived from an EMBL/GenBank/DDBJ whole genome shotgun (WGS) entry which is preliminary data.</text>
</comment>
<feature type="compositionally biased region" description="Low complexity" evidence="5">
    <location>
        <begin position="253"/>
        <end position="265"/>
    </location>
</feature>
<feature type="transmembrane region" description="Helical" evidence="6">
    <location>
        <begin position="12"/>
        <end position="30"/>
    </location>
</feature>
<keyword evidence="6" id="KW-1133">Transmembrane helix</keyword>
<evidence type="ECO:0000256" key="2">
    <source>
        <dbReference type="ARBA" id="ARBA00022475"/>
    </source>
</evidence>
<dbReference type="GO" id="GO:0016853">
    <property type="term" value="F:isomerase activity"/>
    <property type="evidence" value="ECO:0007669"/>
    <property type="project" value="UniProtKB-KW"/>
</dbReference>
<keyword evidence="3 6" id="KW-0472">Membrane</keyword>
<keyword evidence="2" id="KW-1003">Cell membrane</keyword>